<dbReference type="SMART" id="SM00342">
    <property type="entry name" value="HTH_ARAC"/>
    <property type="match status" value="1"/>
</dbReference>
<keyword evidence="3" id="KW-0804">Transcription</keyword>
<dbReference type="KEGG" id="gma:AciX8_1955"/>
<name>G8NSU3_GRAMM</name>
<reference evidence="5 6" key="1">
    <citation type="submission" date="2011-11" db="EMBL/GenBank/DDBJ databases">
        <title>Complete sequence of Granulicella mallensis MP5ACTX8.</title>
        <authorList>
            <consortium name="US DOE Joint Genome Institute"/>
            <person name="Lucas S."/>
            <person name="Copeland A."/>
            <person name="Lapidus A."/>
            <person name="Cheng J.-F."/>
            <person name="Goodwin L."/>
            <person name="Pitluck S."/>
            <person name="Peters L."/>
            <person name="Lu M."/>
            <person name="Detter J.C."/>
            <person name="Han C."/>
            <person name="Tapia R."/>
            <person name="Land M."/>
            <person name="Hauser L."/>
            <person name="Kyrpides N."/>
            <person name="Ivanova N."/>
            <person name="Mikhailova N."/>
            <person name="Pagani I."/>
            <person name="Rawat S."/>
            <person name="Mannisto M."/>
            <person name="Haggblom M."/>
            <person name="Woyke T."/>
        </authorList>
    </citation>
    <scope>NUCLEOTIDE SEQUENCE [LARGE SCALE GENOMIC DNA]</scope>
    <source>
        <strain evidence="6">ATCC BAA-1857 / DSM 23137 / MP5ACTX8</strain>
    </source>
</reference>
<proteinExistence type="predicted"/>
<dbReference type="eggNOG" id="COG4977">
    <property type="taxonomic scope" value="Bacteria"/>
</dbReference>
<dbReference type="STRING" id="682795.AciX8_1955"/>
<dbReference type="PANTHER" id="PTHR46796">
    <property type="entry name" value="HTH-TYPE TRANSCRIPTIONAL ACTIVATOR RHAS-RELATED"/>
    <property type="match status" value="1"/>
</dbReference>
<dbReference type="SUPFAM" id="SSF46689">
    <property type="entry name" value="Homeodomain-like"/>
    <property type="match status" value="2"/>
</dbReference>
<dbReference type="Gene3D" id="1.10.10.60">
    <property type="entry name" value="Homeodomain-like"/>
    <property type="match status" value="2"/>
</dbReference>
<dbReference type="Proteomes" id="UP000007113">
    <property type="component" value="Chromosome"/>
</dbReference>
<feature type="domain" description="HTH araC/xylS-type" evidence="4">
    <location>
        <begin position="185"/>
        <end position="283"/>
    </location>
</feature>
<organism evidence="5 6">
    <name type="scientific">Granulicella mallensis (strain ATCC BAA-1857 / DSM 23137 / MP5ACTX8)</name>
    <dbReference type="NCBI Taxonomy" id="682795"/>
    <lineage>
        <taxon>Bacteria</taxon>
        <taxon>Pseudomonadati</taxon>
        <taxon>Acidobacteriota</taxon>
        <taxon>Terriglobia</taxon>
        <taxon>Terriglobales</taxon>
        <taxon>Acidobacteriaceae</taxon>
        <taxon>Granulicella</taxon>
    </lineage>
</organism>
<keyword evidence="1" id="KW-0805">Transcription regulation</keyword>
<accession>G8NSU3</accession>
<evidence type="ECO:0000259" key="4">
    <source>
        <dbReference type="PROSITE" id="PS01124"/>
    </source>
</evidence>
<keyword evidence="2" id="KW-0238">DNA-binding</keyword>
<dbReference type="InterPro" id="IPR018060">
    <property type="entry name" value="HTH_AraC"/>
</dbReference>
<sequence length="284" mass="32795">MRIMAVHSGEWKPLFNLKMEGALSPSPSLRIERHRIEPALWPSVLIPKQVVSLALDTHEIQYKCSSDTFKTALRHKGTVTVEKREYEQSICWRSVATTLTVELDDEILEDMQAEDTEWDAEDDRIQTLSPLLYALEAERQQGYPHGQLFVDGIEQSIACIVSTITGRRRVKRNGHVPAMAPYQMKRVDDYVKANLDKKIILRDMARQVDLSTSHFSRLFRKSSGKTPHQYVIEQRIDLAKSLMTNFRYSLLDIAIASGFCTHQHFSKVFHRITGHTPRQYRSRI</sequence>
<evidence type="ECO:0000256" key="2">
    <source>
        <dbReference type="ARBA" id="ARBA00023125"/>
    </source>
</evidence>
<dbReference type="InterPro" id="IPR050204">
    <property type="entry name" value="AraC_XylS_family_regulators"/>
</dbReference>
<dbReference type="PANTHER" id="PTHR46796:SF6">
    <property type="entry name" value="ARAC SUBFAMILY"/>
    <property type="match status" value="1"/>
</dbReference>
<evidence type="ECO:0000313" key="6">
    <source>
        <dbReference type="Proteomes" id="UP000007113"/>
    </source>
</evidence>
<dbReference type="PROSITE" id="PS01124">
    <property type="entry name" value="HTH_ARAC_FAMILY_2"/>
    <property type="match status" value="1"/>
</dbReference>
<protein>
    <submittedName>
        <fullName evidence="5">Transcriptional regulator, AraC family</fullName>
    </submittedName>
</protein>
<keyword evidence="6" id="KW-1185">Reference proteome</keyword>
<gene>
    <name evidence="5" type="ordered locus">AciX8_1955</name>
</gene>
<evidence type="ECO:0000313" key="5">
    <source>
        <dbReference type="EMBL" id="AEU36286.1"/>
    </source>
</evidence>
<dbReference type="AlphaFoldDB" id="G8NSU3"/>
<dbReference type="HOGENOM" id="CLU_000445_88_4_0"/>
<dbReference type="GO" id="GO:0003700">
    <property type="term" value="F:DNA-binding transcription factor activity"/>
    <property type="evidence" value="ECO:0007669"/>
    <property type="project" value="InterPro"/>
</dbReference>
<dbReference type="EMBL" id="CP003130">
    <property type="protein sequence ID" value="AEU36286.1"/>
    <property type="molecule type" value="Genomic_DNA"/>
</dbReference>
<dbReference type="Pfam" id="PF12833">
    <property type="entry name" value="HTH_18"/>
    <property type="match status" value="1"/>
</dbReference>
<dbReference type="InterPro" id="IPR009057">
    <property type="entry name" value="Homeodomain-like_sf"/>
</dbReference>
<dbReference type="GO" id="GO:0043565">
    <property type="term" value="F:sequence-specific DNA binding"/>
    <property type="evidence" value="ECO:0007669"/>
    <property type="project" value="InterPro"/>
</dbReference>
<evidence type="ECO:0000256" key="1">
    <source>
        <dbReference type="ARBA" id="ARBA00023015"/>
    </source>
</evidence>
<evidence type="ECO:0000256" key="3">
    <source>
        <dbReference type="ARBA" id="ARBA00023163"/>
    </source>
</evidence>